<evidence type="ECO:0000256" key="4">
    <source>
        <dbReference type="ARBA" id="ARBA00013269"/>
    </source>
</evidence>
<comment type="catalytic activity">
    <reaction evidence="8">
        <text>adenylyl-molybdopterin + molybdate = Mo-molybdopterin + AMP + H(+)</text>
        <dbReference type="Rhea" id="RHEA:35047"/>
        <dbReference type="ChEBI" id="CHEBI:15378"/>
        <dbReference type="ChEBI" id="CHEBI:36264"/>
        <dbReference type="ChEBI" id="CHEBI:62727"/>
        <dbReference type="ChEBI" id="CHEBI:71302"/>
        <dbReference type="ChEBI" id="CHEBI:456215"/>
        <dbReference type="EC" id="2.10.1.1"/>
    </reaction>
</comment>
<dbReference type="PANTHER" id="PTHR10192">
    <property type="entry name" value="MOLYBDOPTERIN BIOSYNTHESIS PROTEIN"/>
    <property type="match status" value="1"/>
</dbReference>
<dbReference type="InterPro" id="IPR038987">
    <property type="entry name" value="MoeA-like"/>
</dbReference>
<dbReference type="NCBIfam" id="TIGR00177">
    <property type="entry name" value="molyb_syn"/>
    <property type="match status" value="1"/>
</dbReference>
<reference evidence="12 14" key="5">
    <citation type="journal article" date="2023" name="Int. J. Syst. Evol. Microbiol.">
        <title>Sellimonas catena sp. nov., isolated from human faeces.</title>
        <authorList>
            <person name="Hisatomi A."/>
            <person name="Ohkuma M."/>
            <person name="Sakamoto M."/>
        </authorList>
    </citation>
    <scope>NUCLEOTIDE SEQUENCE</scope>
    <source>
        <strain evidence="11 14">12EGH17</strain>
        <strain evidence="12">18CBH55</strain>
    </source>
</reference>
<dbReference type="CDD" id="cd00887">
    <property type="entry name" value="MoeA"/>
    <property type="match status" value="1"/>
</dbReference>
<reference evidence="12" key="4">
    <citation type="submission" date="2022-11" db="EMBL/GenBank/DDBJ databases">
        <title>Draft genome sequence of Sellimonas catena strain 18CBH55.</title>
        <authorList>
            <person name="Hisatomi A."/>
            <person name="Ohkuma M."/>
            <person name="Sakamoto M."/>
        </authorList>
    </citation>
    <scope>NUCLEOTIDE SEQUENCE</scope>
    <source>
        <strain evidence="12">18CBH55</strain>
    </source>
</reference>
<dbReference type="GO" id="GO:0061599">
    <property type="term" value="F:molybdopterin molybdotransferase activity"/>
    <property type="evidence" value="ECO:0007669"/>
    <property type="project" value="UniProtKB-UniRule"/>
</dbReference>
<evidence type="ECO:0000256" key="1">
    <source>
        <dbReference type="ARBA" id="ARBA00002901"/>
    </source>
</evidence>
<sequence length="403" mass="44432">MDGKTVTVNEAQELIKKVAVREEKTEEVSLMDAGGRILAEEIRAWQDNPPFPRSPYDGYALRAEDIRDAGKETPVCLRVVEKLWAGEYPKREIRPGEAARIMTGAPIPNGADTVVKQEETDGGERKVQIRKSQNAYDNYCPAGEDFREGDLLLEKGIRLDAIRIGIASAAGYHTVRVREKVKIAVLTTGNELCFPGKTLCPGQIYDSSLFMIAERIRELGGEVVLAEEIPDEEETIRTSLRKAAGCADLVVTTGGVSVGEKDLVKDVLKQEGADFLFERVLVKPGSPTACSVLQGTLVVSLSGNPFAAAVHMELFVRYAAACLLGCEDLLPKEEKGILMTAFHKTCKTDRYIRGREESGRITIPQDKEKSGILSSMNGCNCLVKIEKGRERIEKGEQVWYIRI</sequence>
<evidence type="ECO:0000256" key="3">
    <source>
        <dbReference type="ARBA" id="ARBA00010763"/>
    </source>
</evidence>
<reference evidence="11" key="1">
    <citation type="submission" date="2022-11" db="EMBL/GenBank/DDBJ databases">
        <title>Draft genome sequence of Sellimonas catena strain 12EGH17.</title>
        <authorList>
            <person name="Hisatomi A."/>
            <person name="Ohkuma M."/>
            <person name="Sakamoto M."/>
        </authorList>
    </citation>
    <scope>NUCLEOTIDE SEQUENCE</scope>
    <source>
        <strain evidence="11">12EGH17</strain>
    </source>
</reference>
<evidence type="ECO:0000256" key="2">
    <source>
        <dbReference type="ARBA" id="ARBA00005046"/>
    </source>
</evidence>
<dbReference type="EMBL" id="BSCH01000005">
    <property type="protein sequence ID" value="GLG89526.1"/>
    <property type="molecule type" value="Genomic_DNA"/>
</dbReference>
<comment type="function">
    <text evidence="1 9">Catalyzes the insertion of molybdate into adenylated molybdopterin with the concomitant release of AMP.</text>
</comment>
<dbReference type="GO" id="GO:0005829">
    <property type="term" value="C:cytosol"/>
    <property type="evidence" value="ECO:0007669"/>
    <property type="project" value="TreeGrafter"/>
</dbReference>
<dbReference type="GO" id="GO:0046872">
    <property type="term" value="F:metal ion binding"/>
    <property type="evidence" value="ECO:0007669"/>
    <property type="project" value="UniProtKB-UniRule"/>
</dbReference>
<evidence type="ECO:0000256" key="9">
    <source>
        <dbReference type="RuleBase" id="RU365090"/>
    </source>
</evidence>
<dbReference type="Gene3D" id="3.90.105.10">
    <property type="entry name" value="Molybdopterin biosynthesis moea protein, domain 2"/>
    <property type="match status" value="1"/>
</dbReference>
<evidence type="ECO:0000259" key="10">
    <source>
        <dbReference type="SMART" id="SM00852"/>
    </source>
</evidence>
<evidence type="ECO:0000313" key="13">
    <source>
        <dbReference type="Proteomes" id="UP001145094"/>
    </source>
</evidence>
<gene>
    <name evidence="11" type="ORF">Selli1_08580</name>
    <name evidence="12" type="ORF">Selli2_09530</name>
</gene>
<comment type="cofactor">
    <cofactor evidence="9">
        <name>Mg(2+)</name>
        <dbReference type="ChEBI" id="CHEBI:18420"/>
    </cofactor>
</comment>
<feature type="domain" description="MoaB/Mog" evidence="10">
    <location>
        <begin position="184"/>
        <end position="322"/>
    </location>
</feature>
<dbReference type="InterPro" id="IPR005111">
    <property type="entry name" value="MoeA_C_domain_IV"/>
</dbReference>
<dbReference type="InterPro" id="IPR036425">
    <property type="entry name" value="MoaB/Mog-like_dom_sf"/>
</dbReference>
<dbReference type="Gene3D" id="3.40.980.10">
    <property type="entry name" value="MoaB/Mog-like domain"/>
    <property type="match status" value="1"/>
</dbReference>
<evidence type="ECO:0000313" key="12">
    <source>
        <dbReference type="EMBL" id="GLG89526.1"/>
    </source>
</evidence>
<dbReference type="RefSeq" id="WP_281844642.1">
    <property type="nucleotide sequence ID" value="NZ_BSBO01000006.1"/>
</dbReference>
<dbReference type="Proteomes" id="UP001145094">
    <property type="component" value="Unassembled WGS sequence"/>
</dbReference>
<dbReference type="FunFam" id="2.170.190.11:FF:000001">
    <property type="entry name" value="Molybdopterin molybdenumtransferase"/>
    <property type="match status" value="1"/>
</dbReference>
<dbReference type="Pfam" id="PF03453">
    <property type="entry name" value="MoeA_N"/>
    <property type="match status" value="1"/>
</dbReference>
<protein>
    <recommendedName>
        <fullName evidence="5 9">Molybdopterin molybdenumtransferase</fullName>
        <ecNumber evidence="4 9">2.10.1.1</ecNumber>
    </recommendedName>
</protein>
<dbReference type="SMART" id="SM00852">
    <property type="entry name" value="MoCF_biosynth"/>
    <property type="match status" value="1"/>
</dbReference>
<evidence type="ECO:0000256" key="5">
    <source>
        <dbReference type="ARBA" id="ARBA00021108"/>
    </source>
</evidence>
<dbReference type="GO" id="GO:0006777">
    <property type="term" value="P:Mo-molybdopterin cofactor biosynthetic process"/>
    <property type="evidence" value="ECO:0007669"/>
    <property type="project" value="UniProtKB-UniRule"/>
</dbReference>
<keyword evidence="9" id="KW-0808">Transferase</keyword>
<accession>A0A9W6FF39</accession>
<keyword evidence="9" id="KW-0460">Magnesium</keyword>
<organism evidence="12 13">
    <name type="scientific">Sellimonas catena</name>
    <dbReference type="NCBI Taxonomy" id="2994035"/>
    <lineage>
        <taxon>Bacteria</taxon>
        <taxon>Bacillati</taxon>
        <taxon>Bacillota</taxon>
        <taxon>Clostridia</taxon>
        <taxon>Lachnospirales</taxon>
        <taxon>Lachnospiraceae</taxon>
        <taxon>Sellimonas</taxon>
    </lineage>
</organism>
<keyword evidence="9" id="KW-0479">Metal-binding</keyword>
<reference evidence="12" key="3">
    <citation type="submission" date="2022-11" db="EMBL/GenBank/DDBJ databases">
        <title>Draft genome sequence of Sellimonas catena strain 18CBH55.</title>
        <authorList>
            <person name="Atsushi H."/>
            <person name="Moriya O."/>
            <person name="Mitsuo S."/>
        </authorList>
    </citation>
    <scope>NUCLEOTIDE SEQUENCE</scope>
    <source>
        <strain evidence="12">18CBH55</strain>
    </source>
</reference>
<dbReference type="Gene3D" id="2.40.340.10">
    <property type="entry name" value="MoeA, C-terminal, domain IV"/>
    <property type="match status" value="1"/>
</dbReference>
<dbReference type="NCBIfam" id="NF045515">
    <property type="entry name" value="Glp_gephyrin"/>
    <property type="match status" value="1"/>
</dbReference>
<dbReference type="Gene3D" id="2.170.190.11">
    <property type="entry name" value="Molybdopterin biosynthesis moea protein, domain 3"/>
    <property type="match status" value="1"/>
</dbReference>
<dbReference type="EMBL" id="BSBO01000006">
    <property type="protein sequence ID" value="GLG03684.1"/>
    <property type="molecule type" value="Genomic_DNA"/>
</dbReference>
<evidence type="ECO:0000256" key="8">
    <source>
        <dbReference type="ARBA" id="ARBA00047317"/>
    </source>
</evidence>
<keyword evidence="7 9" id="KW-0501">Molybdenum cofactor biosynthesis</keyword>
<dbReference type="EC" id="2.10.1.1" evidence="4 9"/>
<comment type="similarity">
    <text evidence="3 9">Belongs to the MoeA family.</text>
</comment>
<evidence type="ECO:0000256" key="7">
    <source>
        <dbReference type="ARBA" id="ARBA00023150"/>
    </source>
</evidence>
<name>A0A9W6FF39_9FIRM</name>
<dbReference type="SUPFAM" id="SSF63882">
    <property type="entry name" value="MoeA N-terminal region -like"/>
    <property type="match status" value="1"/>
</dbReference>
<dbReference type="AlphaFoldDB" id="A0A9W6FF39"/>
<dbReference type="Pfam" id="PF00994">
    <property type="entry name" value="MoCF_biosynth"/>
    <property type="match status" value="1"/>
</dbReference>
<keyword evidence="14" id="KW-1185">Reference proteome</keyword>
<keyword evidence="6 9" id="KW-0500">Molybdenum</keyword>
<reference evidence="11" key="2">
    <citation type="submission" date="2022-11" db="EMBL/GenBank/DDBJ databases">
        <title>Draft genome sequence of Sellimonas catena strain 12EGH17.</title>
        <authorList>
            <person name="Atsushi H."/>
            <person name="Moriya O."/>
            <person name="Mitsuo S."/>
        </authorList>
    </citation>
    <scope>NUCLEOTIDE SEQUENCE</scope>
    <source>
        <strain evidence="11">12EGH17</strain>
    </source>
</reference>
<evidence type="ECO:0000256" key="6">
    <source>
        <dbReference type="ARBA" id="ARBA00022505"/>
    </source>
</evidence>
<evidence type="ECO:0000313" key="14">
    <source>
        <dbReference type="Proteomes" id="UP001145145"/>
    </source>
</evidence>
<dbReference type="SUPFAM" id="SSF63867">
    <property type="entry name" value="MoeA C-terminal domain-like"/>
    <property type="match status" value="1"/>
</dbReference>
<dbReference type="PANTHER" id="PTHR10192:SF5">
    <property type="entry name" value="GEPHYRIN"/>
    <property type="match status" value="1"/>
</dbReference>
<proteinExistence type="inferred from homology"/>
<dbReference type="InterPro" id="IPR005110">
    <property type="entry name" value="MoeA_linker/N"/>
</dbReference>
<comment type="caution">
    <text evidence="12">The sequence shown here is derived from an EMBL/GenBank/DDBJ whole genome shotgun (WGS) entry which is preliminary data.</text>
</comment>
<dbReference type="Pfam" id="PF03454">
    <property type="entry name" value="MoeA_C"/>
    <property type="match status" value="1"/>
</dbReference>
<comment type="pathway">
    <text evidence="2 9">Cofactor biosynthesis; molybdopterin biosynthesis.</text>
</comment>
<dbReference type="InterPro" id="IPR036135">
    <property type="entry name" value="MoeA_linker/N_sf"/>
</dbReference>
<dbReference type="SUPFAM" id="SSF53218">
    <property type="entry name" value="Molybdenum cofactor biosynthesis proteins"/>
    <property type="match status" value="1"/>
</dbReference>
<dbReference type="Proteomes" id="UP001145145">
    <property type="component" value="Unassembled WGS sequence"/>
</dbReference>
<dbReference type="InterPro" id="IPR001453">
    <property type="entry name" value="MoaB/Mog_dom"/>
</dbReference>
<dbReference type="InterPro" id="IPR036688">
    <property type="entry name" value="MoeA_C_domain_IV_sf"/>
</dbReference>
<evidence type="ECO:0000313" key="11">
    <source>
        <dbReference type="EMBL" id="GLG03684.1"/>
    </source>
</evidence>